<keyword evidence="1" id="KW-0812">Transmembrane</keyword>
<gene>
    <name evidence="2" type="ORF">AOPFMNJM_1661</name>
</gene>
<evidence type="ECO:0000256" key="1">
    <source>
        <dbReference type="SAM" id="Phobius"/>
    </source>
</evidence>
<proteinExistence type="predicted"/>
<feature type="transmembrane region" description="Helical" evidence="1">
    <location>
        <begin position="15"/>
        <end position="33"/>
    </location>
</feature>
<keyword evidence="1" id="KW-1133">Transmembrane helix</keyword>
<keyword evidence="3" id="KW-1185">Reference proteome</keyword>
<sequence>MVDRNGHSAAYPDRAIEWLFTALMLAWGGWLLMPWDTFKSPQYALLAAIAGESVWGAWSVSIGLIRAAALYVNGAHRRTPAIRAFCAMLGFVWWLVLAYLFLTMPGAPPFAGFSWYPVLMVFEVMCIWRSAADGYHSRAFTRRAANAR</sequence>
<reference evidence="2" key="1">
    <citation type="journal article" date="2021" name="Front. Microbiol.">
        <title>Comprehensive Comparative Genomics and Phenotyping of Methylobacterium Species.</title>
        <authorList>
            <person name="Alessa O."/>
            <person name="Ogura Y."/>
            <person name="Fujitani Y."/>
            <person name="Takami H."/>
            <person name="Hayashi T."/>
            <person name="Sahin N."/>
            <person name="Tani A."/>
        </authorList>
    </citation>
    <scope>NUCLEOTIDE SEQUENCE</scope>
    <source>
        <strain evidence="2">LMG 23639</strain>
    </source>
</reference>
<evidence type="ECO:0000313" key="3">
    <source>
        <dbReference type="Proteomes" id="UP001055102"/>
    </source>
</evidence>
<accession>A0ABQ4ST15</accession>
<feature type="transmembrane region" description="Helical" evidence="1">
    <location>
        <begin position="114"/>
        <end position="132"/>
    </location>
</feature>
<keyword evidence="1" id="KW-0472">Membrane</keyword>
<evidence type="ECO:0008006" key="4">
    <source>
        <dbReference type="Google" id="ProtNLM"/>
    </source>
</evidence>
<name>A0ABQ4ST15_9HYPH</name>
<organism evidence="2 3">
    <name type="scientific">Methylobacterium jeotgali</name>
    <dbReference type="NCBI Taxonomy" id="381630"/>
    <lineage>
        <taxon>Bacteria</taxon>
        <taxon>Pseudomonadati</taxon>
        <taxon>Pseudomonadota</taxon>
        <taxon>Alphaproteobacteria</taxon>
        <taxon>Hyphomicrobiales</taxon>
        <taxon>Methylobacteriaceae</taxon>
        <taxon>Methylobacterium</taxon>
    </lineage>
</organism>
<evidence type="ECO:0000313" key="2">
    <source>
        <dbReference type="EMBL" id="GJE06345.1"/>
    </source>
</evidence>
<reference evidence="2" key="2">
    <citation type="submission" date="2021-08" db="EMBL/GenBank/DDBJ databases">
        <authorList>
            <person name="Tani A."/>
            <person name="Ola A."/>
            <person name="Ogura Y."/>
            <person name="Katsura K."/>
            <person name="Hayashi T."/>
        </authorList>
    </citation>
    <scope>NUCLEOTIDE SEQUENCE</scope>
    <source>
        <strain evidence="2">LMG 23639</strain>
    </source>
</reference>
<dbReference type="RefSeq" id="WP_238275006.1">
    <property type="nucleotide sequence ID" value="NZ_BPQR01000027.1"/>
</dbReference>
<feature type="transmembrane region" description="Helical" evidence="1">
    <location>
        <begin position="84"/>
        <end position="102"/>
    </location>
</feature>
<dbReference type="EMBL" id="BPQR01000027">
    <property type="protein sequence ID" value="GJE06345.1"/>
    <property type="molecule type" value="Genomic_DNA"/>
</dbReference>
<protein>
    <recommendedName>
        <fullName evidence="4">Transmembrane protein</fullName>
    </recommendedName>
</protein>
<feature type="transmembrane region" description="Helical" evidence="1">
    <location>
        <begin position="53"/>
        <end position="72"/>
    </location>
</feature>
<dbReference type="Proteomes" id="UP001055102">
    <property type="component" value="Unassembled WGS sequence"/>
</dbReference>
<comment type="caution">
    <text evidence="2">The sequence shown here is derived from an EMBL/GenBank/DDBJ whole genome shotgun (WGS) entry which is preliminary data.</text>
</comment>